<dbReference type="OrthoDB" id="9892966at2"/>
<accession>A0A368W6S8</accession>
<keyword evidence="1" id="KW-1133">Transmembrane helix</keyword>
<evidence type="ECO:0000313" key="3">
    <source>
        <dbReference type="Proteomes" id="UP000252415"/>
    </source>
</evidence>
<keyword evidence="3" id="KW-1185">Reference proteome</keyword>
<reference evidence="2 3" key="1">
    <citation type="submission" date="2018-07" db="EMBL/GenBank/DDBJ databases">
        <title>Genomic Encyclopedia of Type Strains, Phase III (KMG-III): the genomes of soil and plant-associated and newly described type strains.</title>
        <authorList>
            <person name="Whitman W."/>
        </authorList>
    </citation>
    <scope>NUCLEOTIDE SEQUENCE [LARGE SCALE GENOMIC DNA]</scope>
    <source>
        <strain evidence="2 3">CECT 7506</strain>
    </source>
</reference>
<dbReference type="EMBL" id="QPJD01000001">
    <property type="protein sequence ID" value="RCW51672.1"/>
    <property type="molecule type" value="Genomic_DNA"/>
</dbReference>
<evidence type="ECO:0000313" key="2">
    <source>
        <dbReference type="EMBL" id="RCW51672.1"/>
    </source>
</evidence>
<evidence type="ECO:0000256" key="1">
    <source>
        <dbReference type="SAM" id="Phobius"/>
    </source>
</evidence>
<dbReference type="AlphaFoldDB" id="A0A368W6S8"/>
<name>A0A368W6S8_9BACL</name>
<organism evidence="2 3">
    <name type="scientific">Paenibacillus prosopidis</name>
    <dbReference type="NCBI Taxonomy" id="630520"/>
    <lineage>
        <taxon>Bacteria</taxon>
        <taxon>Bacillati</taxon>
        <taxon>Bacillota</taxon>
        <taxon>Bacilli</taxon>
        <taxon>Bacillales</taxon>
        <taxon>Paenibacillaceae</taxon>
        <taxon>Paenibacillus</taxon>
    </lineage>
</organism>
<dbReference type="RefSeq" id="WP_114377948.1">
    <property type="nucleotide sequence ID" value="NZ_QPJD01000001.1"/>
</dbReference>
<dbReference type="Proteomes" id="UP000252415">
    <property type="component" value="Unassembled WGS sequence"/>
</dbReference>
<feature type="transmembrane region" description="Helical" evidence="1">
    <location>
        <begin position="12"/>
        <end position="31"/>
    </location>
</feature>
<proteinExistence type="predicted"/>
<keyword evidence="1" id="KW-0472">Membrane</keyword>
<gene>
    <name evidence="2" type="ORF">DFP97_10112</name>
</gene>
<sequence length="154" mass="17635">MGNGINRLGKKIVIPVIVLILFAGWFLWITYEHSKANAIKSKVISALSVAVELQQYEGERILLKQQNSLPFYTTNFNDTEQQIKVLQDMLYRLNLDQTVPPIKVSKFKMFQTSSIDIHITTKYTEVFGIKKSIIVHTTAKLKAFKNKTGPEQFD</sequence>
<protein>
    <submittedName>
        <fullName evidence="2">Uncharacterized protein</fullName>
    </submittedName>
</protein>
<keyword evidence="1" id="KW-0812">Transmembrane</keyword>
<comment type="caution">
    <text evidence="2">The sequence shown here is derived from an EMBL/GenBank/DDBJ whole genome shotgun (WGS) entry which is preliminary data.</text>
</comment>